<sequence length="411" mass="46034">MAKASRRRNKRNKNKINNPNQVDGATREAPEKKGDVAVLPRFSNNYFFFCTAFLYESIRARLSAIQKILGFLLALYGFYALTFFSWYKPPLVTLFGAEDMYVFGDSTVAAGSHDFTPYPYGIDLKTTGKYTIPLINNSTGRFSNGFTIADYLAITLKLPIPQAYNTSVKLAGGVNFASAGCGLLNSTKPPFDWVQCSSISDQTREMLYGPKKWDSNAKFDRALFLISVGGNDLMFSLRGKDPTLFAGEMGSLMTDFLKALYQKVGARKFLVNNVGPVGCIPNNRDRKGVEKRCNETLNIAAVKYNQVLNALLIDFVKEFKDSTVVVADSNRLFTRILDDPPFHDFTNARDECCGNWTEFMKMYACNNQSKLCSQDERKSFLFFDGAHTTDAANRYFVDKCASLKICALVEV</sequence>
<proteinExistence type="predicted"/>
<comment type="caution">
    <text evidence="1">The sequence shown here is derived from an EMBL/GenBank/DDBJ whole genome shotgun (WGS) entry which is preliminary data.</text>
</comment>
<dbReference type="Proteomes" id="UP000828048">
    <property type="component" value="Chromosome 8"/>
</dbReference>
<name>A0ACB7YEX8_9ERIC</name>
<accession>A0ACB7YEX8</accession>
<dbReference type="EMBL" id="CM037158">
    <property type="protein sequence ID" value="KAH7852161.1"/>
    <property type="molecule type" value="Genomic_DNA"/>
</dbReference>
<organism evidence="1 2">
    <name type="scientific">Vaccinium darrowii</name>
    <dbReference type="NCBI Taxonomy" id="229202"/>
    <lineage>
        <taxon>Eukaryota</taxon>
        <taxon>Viridiplantae</taxon>
        <taxon>Streptophyta</taxon>
        <taxon>Embryophyta</taxon>
        <taxon>Tracheophyta</taxon>
        <taxon>Spermatophyta</taxon>
        <taxon>Magnoliopsida</taxon>
        <taxon>eudicotyledons</taxon>
        <taxon>Gunneridae</taxon>
        <taxon>Pentapetalae</taxon>
        <taxon>asterids</taxon>
        <taxon>Ericales</taxon>
        <taxon>Ericaceae</taxon>
        <taxon>Vaccinioideae</taxon>
        <taxon>Vaccinieae</taxon>
        <taxon>Vaccinium</taxon>
    </lineage>
</organism>
<keyword evidence="2" id="KW-1185">Reference proteome</keyword>
<evidence type="ECO:0000313" key="2">
    <source>
        <dbReference type="Proteomes" id="UP000828048"/>
    </source>
</evidence>
<gene>
    <name evidence="1" type="ORF">Vadar_021307</name>
</gene>
<protein>
    <submittedName>
        <fullName evidence="1">Uncharacterized protein</fullName>
    </submittedName>
</protein>
<evidence type="ECO:0000313" key="1">
    <source>
        <dbReference type="EMBL" id="KAH7852161.1"/>
    </source>
</evidence>
<reference evidence="1 2" key="1">
    <citation type="journal article" date="2021" name="Hortic Res">
        <title>High-quality reference genome and annotation aids understanding of berry development for evergreen blueberry (Vaccinium darrowii).</title>
        <authorList>
            <person name="Yu J."/>
            <person name="Hulse-Kemp A.M."/>
            <person name="Babiker E."/>
            <person name="Staton M."/>
        </authorList>
    </citation>
    <scope>NUCLEOTIDE SEQUENCE [LARGE SCALE GENOMIC DNA]</scope>
    <source>
        <strain evidence="2">cv. NJ 8807/NJ 8810</strain>
        <tissue evidence="1">Young leaf</tissue>
    </source>
</reference>